<dbReference type="GO" id="GO:0005471">
    <property type="term" value="F:ATP:ADP antiporter activity"/>
    <property type="evidence" value="ECO:0007669"/>
    <property type="project" value="InterPro"/>
</dbReference>
<accession>C1EIS5</accession>
<comment type="subcellular location">
    <subcellularLocation>
        <location evidence="1">Membrane</location>
        <topology evidence="1">Multi-pass membrane protein</topology>
    </subcellularLocation>
    <subcellularLocation>
        <location evidence="9">Plastid</location>
        <location evidence="9">Chloroplast membrane</location>
        <topology evidence="9">Multi-pass membrane protein</topology>
    </subcellularLocation>
</comment>
<evidence type="ECO:0000256" key="10">
    <source>
        <dbReference type="SAM" id="MobiDB-lite"/>
    </source>
</evidence>
<dbReference type="AlphaFoldDB" id="C1EIS5"/>
<dbReference type="PANTHER" id="PTHR31187:SF1">
    <property type="entry name" value="ADP,ATP CARRIER PROTEIN 1"/>
    <property type="match status" value="1"/>
</dbReference>
<sequence length="677" mass="71682">MMVPSARRVQPLGASSLARVASSAPRAPRAFRVLETRNARGASIARLAPARLAPAAADSHFESVKLPRWEGERLGWPERRRGGCERGLNRRRVRADASPPSSPSPSEVAATQPDDEPQRGGIAGFFKQLDGLWGQLVPMAFMFYWMALANGILDALKDTLVVTAFGGAEQIPYLTVYAVLPASLAVVGLFARVNAMWGREKLFYVFLGIFMTFFAAFTVVLYPNAAALHPTAWAANVAATLPQGIAGGIAVLTNWTYSLFYVSSELWGDVILSLLFWGMANETTRLQDASIIYPLLGVGANIAQASSGALVRWVSTKWVPGPGMSVEAVWGAKLRLLMSLVMLCGVGIAATHAYIMHRAHQADGGVGRAAAKEAAAAARKAHEDEKAENAALVAAGKEKKKAKTGLLDALQFVLRSPEVLCLAIMSVSQGLSSILFQVAWKGQLRILHPSPAEYSAAMGDVQLASGTLTCVLMVCAPYLFRKLGWAGTLGVTPKSAMLLGWAFFGASIWMANAGHLVISSPLLPYLVWGGSLLYVIERAAKFSLFKPAEEMVYITLDDESRTKGKAAVDVLGAQMGKTGGSFLQQGLLLYYGTIVAALPMLMLGHTGIVFMWLWAVKKLDDMHGSELAMVNDPHALAEAEDAKAAAAAAAKGEGEGEGGAGGGGGDGDLKGAAPAAA</sequence>
<dbReference type="OMA" id="PNAVHND"/>
<evidence type="ECO:0000256" key="6">
    <source>
        <dbReference type="ARBA" id="ARBA00022840"/>
    </source>
</evidence>
<gene>
    <name evidence="11" type="ORF">MICPUN_64682</name>
</gene>
<feature type="transmembrane region" description="Helical" evidence="9">
    <location>
        <begin position="259"/>
        <end position="279"/>
    </location>
</feature>
<feature type="transmembrane region" description="Helical" evidence="9">
    <location>
        <begin position="203"/>
        <end position="222"/>
    </location>
</feature>
<keyword evidence="8 9" id="KW-0472">Membrane</keyword>
<keyword evidence="6 9" id="KW-0067">ATP-binding</keyword>
<keyword evidence="5 9" id="KW-0547">Nucleotide-binding</keyword>
<dbReference type="Proteomes" id="UP000002009">
    <property type="component" value="Chromosome 16"/>
</dbReference>
<keyword evidence="3 9" id="KW-0813">Transport</keyword>
<evidence type="ECO:0000256" key="9">
    <source>
        <dbReference type="RuleBase" id="RU363121"/>
    </source>
</evidence>
<feature type="transmembrane region" description="Helical" evidence="9">
    <location>
        <begin position="132"/>
        <end position="153"/>
    </location>
</feature>
<dbReference type="GeneID" id="8249586"/>
<evidence type="ECO:0000256" key="1">
    <source>
        <dbReference type="ARBA" id="ARBA00004141"/>
    </source>
</evidence>
<dbReference type="KEGG" id="mis:MICPUN_64682"/>
<dbReference type="PANTHER" id="PTHR31187">
    <property type="match status" value="1"/>
</dbReference>
<feature type="transmembrane region" description="Helical" evidence="9">
    <location>
        <begin position="291"/>
        <end position="314"/>
    </location>
</feature>
<evidence type="ECO:0000313" key="11">
    <source>
        <dbReference type="EMBL" id="ACO68065.1"/>
    </source>
</evidence>
<reference evidence="11 12" key="1">
    <citation type="journal article" date="2009" name="Science">
        <title>Green evolution and dynamic adaptations revealed by genomes of the marine picoeukaryotes Micromonas.</title>
        <authorList>
            <person name="Worden A.Z."/>
            <person name="Lee J.H."/>
            <person name="Mock T."/>
            <person name="Rouze P."/>
            <person name="Simmons M.P."/>
            <person name="Aerts A.L."/>
            <person name="Allen A.E."/>
            <person name="Cuvelier M.L."/>
            <person name="Derelle E."/>
            <person name="Everett M.V."/>
            <person name="Foulon E."/>
            <person name="Grimwood J."/>
            <person name="Gundlach H."/>
            <person name="Henrissat B."/>
            <person name="Napoli C."/>
            <person name="McDonald S.M."/>
            <person name="Parker M.S."/>
            <person name="Rombauts S."/>
            <person name="Salamov A."/>
            <person name="Von Dassow P."/>
            <person name="Badger J.H."/>
            <person name="Coutinho P.M."/>
            <person name="Demir E."/>
            <person name="Dubchak I."/>
            <person name="Gentemann C."/>
            <person name="Eikrem W."/>
            <person name="Gready J.E."/>
            <person name="John U."/>
            <person name="Lanier W."/>
            <person name="Lindquist E.A."/>
            <person name="Lucas S."/>
            <person name="Mayer K.F."/>
            <person name="Moreau H."/>
            <person name="Not F."/>
            <person name="Otillar R."/>
            <person name="Panaud O."/>
            <person name="Pangilinan J."/>
            <person name="Paulsen I."/>
            <person name="Piegu B."/>
            <person name="Poliakov A."/>
            <person name="Robbens S."/>
            <person name="Schmutz J."/>
            <person name="Toulza E."/>
            <person name="Wyss T."/>
            <person name="Zelensky A."/>
            <person name="Zhou K."/>
            <person name="Armbrust E.V."/>
            <person name="Bhattacharya D."/>
            <person name="Goodenough U.W."/>
            <person name="Van de Peer Y."/>
            <person name="Grigoriev I.V."/>
        </authorList>
    </citation>
    <scope>NUCLEOTIDE SEQUENCE [LARGE SCALE GENOMIC DNA]</scope>
    <source>
        <strain evidence="12">RCC299 / NOUM17</strain>
    </source>
</reference>
<organism evidence="11 12">
    <name type="scientific">Micromonas commoda (strain RCC299 / NOUM17 / CCMP2709)</name>
    <name type="common">Picoplanktonic green alga</name>
    <dbReference type="NCBI Taxonomy" id="296587"/>
    <lineage>
        <taxon>Eukaryota</taxon>
        <taxon>Viridiplantae</taxon>
        <taxon>Chlorophyta</taxon>
        <taxon>Mamiellophyceae</taxon>
        <taxon>Mamiellales</taxon>
        <taxon>Mamiellaceae</taxon>
        <taxon>Micromonas</taxon>
    </lineage>
</organism>
<evidence type="ECO:0000256" key="7">
    <source>
        <dbReference type="ARBA" id="ARBA00022989"/>
    </source>
</evidence>
<dbReference type="GO" id="GO:0005524">
    <property type="term" value="F:ATP binding"/>
    <property type="evidence" value="ECO:0007669"/>
    <property type="project" value="UniProtKB-KW"/>
</dbReference>
<evidence type="ECO:0000256" key="5">
    <source>
        <dbReference type="ARBA" id="ARBA00022741"/>
    </source>
</evidence>
<feature type="transmembrane region" description="Helical" evidence="9">
    <location>
        <begin position="460"/>
        <end position="479"/>
    </location>
</feature>
<keyword evidence="9" id="KW-0934">Plastid</keyword>
<dbReference type="Pfam" id="PF03219">
    <property type="entry name" value="TLC"/>
    <property type="match status" value="1"/>
</dbReference>
<comment type="similarity">
    <text evidence="2 9">Belongs to the ADP/ATP translocase tlc family.</text>
</comment>
<dbReference type="RefSeq" id="XP_002506807.1">
    <property type="nucleotide sequence ID" value="XM_002506761.1"/>
</dbReference>
<feature type="transmembrane region" description="Helical" evidence="9">
    <location>
        <begin position="491"/>
        <end position="510"/>
    </location>
</feature>
<dbReference type="EMBL" id="CP001334">
    <property type="protein sequence ID" value="ACO68065.1"/>
    <property type="molecule type" value="Genomic_DNA"/>
</dbReference>
<evidence type="ECO:0000256" key="3">
    <source>
        <dbReference type="ARBA" id="ARBA00022448"/>
    </source>
</evidence>
<name>C1EIS5_MICCC</name>
<dbReference type="InParanoid" id="C1EIS5"/>
<feature type="transmembrane region" description="Helical" evidence="9">
    <location>
        <begin position="173"/>
        <end position="191"/>
    </location>
</feature>
<keyword evidence="7 9" id="KW-1133">Transmembrane helix</keyword>
<evidence type="ECO:0000256" key="4">
    <source>
        <dbReference type="ARBA" id="ARBA00022692"/>
    </source>
</evidence>
<evidence type="ECO:0000313" key="12">
    <source>
        <dbReference type="Proteomes" id="UP000002009"/>
    </source>
</evidence>
<keyword evidence="12" id="KW-1185">Reference proteome</keyword>
<proteinExistence type="inferred from homology"/>
<evidence type="ECO:0000256" key="8">
    <source>
        <dbReference type="ARBA" id="ARBA00023136"/>
    </source>
</evidence>
<feature type="transmembrane region" description="Helical" evidence="9">
    <location>
        <begin position="516"/>
        <end position="536"/>
    </location>
</feature>
<dbReference type="GO" id="GO:0031969">
    <property type="term" value="C:chloroplast membrane"/>
    <property type="evidence" value="ECO:0007669"/>
    <property type="project" value="UniProtKB-SubCell"/>
</dbReference>
<protein>
    <recommendedName>
        <fullName evidence="9">ADP,ATP carrier protein</fullName>
    </recommendedName>
</protein>
<dbReference type="eggNOG" id="ENOG502QSRY">
    <property type="taxonomic scope" value="Eukaryota"/>
</dbReference>
<dbReference type="FunCoup" id="C1EIS5">
    <property type="interactions" value="271"/>
</dbReference>
<feature type="transmembrane region" description="Helical" evidence="9">
    <location>
        <begin position="334"/>
        <end position="355"/>
    </location>
</feature>
<keyword evidence="4 9" id="KW-0812">Transmembrane</keyword>
<feature type="region of interest" description="Disordered" evidence="10">
    <location>
        <begin position="646"/>
        <end position="677"/>
    </location>
</feature>
<feature type="transmembrane region" description="Helical" evidence="9">
    <location>
        <begin position="587"/>
        <end position="615"/>
    </location>
</feature>
<dbReference type="InterPro" id="IPR004667">
    <property type="entry name" value="ADP_ATP_car_bac_type"/>
</dbReference>
<feature type="compositionally biased region" description="Gly residues" evidence="10">
    <location>
        <begin position="657"/>
        <end position="666"/>
    </location>
</feature>
<dbReference type="OrthoDB" id="2190844at2759"/>
<feature type="region of interest" description="Disordered" evidence="10">
    <location>
        <begin position="87"/>
        <end position="117"/>
    </location>
</feature>
<evidence type="ECO:0000256" key="2">
    <source>
        <dbReference type="ARBA" id="ARBA00007127"/>
    </source>
</evidence>
<keyword evidence="9" id="KW-0150">Chloroplast</keyword>